<evidence type="ECO:0008006" key="4">
    <source>
        <dbReference type="Google" id="ProtNLM"/>
    </source>
</evidence>
<dbReference type="AlphaFoldDB" id="A0A7S4JJ21"/>
<feature type="region of interest" description="Disordered" evidence="1">
    <location>
        <begin position="82"/>
        <end position="109"/>
    </location>
</feature>
<gene>
    <name evidence="3" type="ORF">OAUR00152_LOCUS28297</name>
</gene>
<feature type="chain" id="PRO_5030858967" description="PS II complex 12 kDa extrinsic protein" evidence="2">
    <location>
        <begin position="23"/>
        <end position="151"/>
    </location>
</feature>
<accession>A0A7S4JJ21</accession>
<reference evidence="3" key="1">
    <citation type="submission" date="2021-01" db="EMBL/GenBank/DDBJ databases">
        <authorList>
            <person name="Corre E."/>
            <person name="Pelletier E."/>
            <person name="Niang G."/>
            <person name="Scheremetjew M."/>
            <person name="Finn R."/>
            <person name="Kale V."/>
            <person name="Holt S."/>
            <person name="Cochrane G."/>
            <person name="Meng A."/>
            <person name="Brown T."/>
            <person name="Cohen L."/>
        </authorList>
    </citation>
    <scope>NUCLEOTIDE SEQUENCE</scope>
    <source>
        <strain evidence="3">Isolate 1302-5</strain>
    </source>
</reference>
<proteinExistence type="predicted"/>
<name>A0A7S4JJ21_9STRA</name>
<protein>
    <recommendedName>
        <fullName evidence="4">PS II complex 12 kDa extrinsic protein</fullName>
    </recommendedName>
</protein>
<keyword evidence="2" id="KW-0732">Signal</keyword>
<feature type="signal peptide" evidence="2">
    <location>
        <begin position="1"/>
        <end position="22"/>
    </location>
</feature>
<evidence type="ECO:0000256" key="2">
    <source>
        <dbReference type="SAM" id="SignalP"/>
    </source>
</evidence>
<evidence type="ECO:0000313" key="3">
    <source>
        <dbReference type="EMBL" id="CAE2264530.1"/>
    </source>
</evidence>
<evidence type="ECO:0000256" key="1">
    <source>
        <dbReference type="SAM" id="MobiDB-lite"/>
    </source>
</evidence>
<sequence length="151" mass="17244">MTKITPWIIAAIAASFVHESAAFAPSKEARVRNSVPRLYMAEKKEGGIFGAIGNFFEELDAFVDDATARRLGNGAQYYGKRKSNFYGSNDSGRKLDRNTPDPMEDYQGPKQAGYFKWMQDPETGEMKPVTRMKEKNIERNPNYWDKVFKED</sequence>
<dbReference type="EMBL" id="HBKQ01041037">
    <property type="protein sequence ID" value="CAE2264530.1"/>
    <property type="molecule type" value="Transcribed_RNA"/>
</dbReference>
<organism evidence="3">
    <name type="scientific">Odontella aurita</name>
    <dbReference type="NCBI Taxonomy" id="265563"/>
    <lineage>
        <taxon>Eukaryota</taxon>
        <taxon>Sar</taxon>
        <taxon>Stramenopiles</taxon>
        <taxon>Ochrophyta</taxon>
        <taxon>Bacillariophyta</taxon>
        <taxon>Mediophyceae</taxon>
        <taxon>Biddulphiophycidae</taxon>
        <taxon>Eupodiscales</taxon>
        <taxon>Odontellaceae</taxon>
        <taxon>Odontella</taxon>
    </lineage>
</organism>